<keyword evidence="3" id="KW-1015">Disulfide bond</keyword>
<evidence type="ECO:0000256" key="5">
    <source>
        <dbReference type="SAM" id="Phobius"/>
    </source>
</evidence>
<feature type="region of interest" description="Disordered" evidence="4">
    <location>
        <begin position="790"/>
        <end position="826"/>
    </location>
</feature>
<dbReference type="Gene3D" id="3.40.50.1820">
    <property type="entry name" value="alpha/beta hydrolase"/>
    <property type="match status" value="1"/>
</dbReference>
<dbReference type="InterPro" id="IPR002018">
    <property type="entry name" value="CarbesteraseB"/>
</dbReference>
<feature type="compositionally biased region" description="Low complexity" evidence="4">
    <location>
        <begin position="805"/>
        <end position="823"/>
    </location>
</feature>
<comment type="similarity">
    <text evidence="1">Belongs to the type-B carboxylesterase/lipase family.</text>
</comment>
<feature type="compositionally biased region" description="Low complexity" evidence="4">
    <location>
        <begin position="887"/>
        <end position="900"/>
    </location>
</feature>
<evidence type="ECO:0000256" key="3">
    <source>
        <dbReference type="ARBA" id="ARBA00023157"/>
    </source>
</evidence>
<name>A0ABQ0FVL7_APOSI</name>
<evidence type="ECO:0000256" key="1">
    <source>
        <dbReference type="ARBA" id="ARBA00005964"/>
    </source>
</evidence>
<keyword evidence="5" id="KW-0472">Membrane</keyword>
<feature type="region of interest" description="Disordered" evidence="4">
    <location>
        <begin position="305"/>
        <end position="338"/>
    </location>
</feature>
<dbReference type="EMBL" id="BAAFST010000020">
    <property type="protein sequence ID" value="GAB1303299.1"/>
    <property type="molecule type" value="Genomic_DNA"/>
</dbReference>
<feature type="compositionally biased region" description="Low complexity" evidence="4">
    <location>
        <begin position="717"/>
        <end position="727"/>
    </location>
</feature>
<dbReference type="InterPro" id="IPR019819">
    <property type="entry name" value="Carboxylesterase_B_CS"/>
</dbReference>
<dbReference type="InterPro" id="IPR029058">
    <property type="entry name" value="AB_hydrolase_fold"/>
</dbReference>
<feature type="region of interest" description="Disordered" evidence="4">
    <location>
        <begin position="681"/>
        <end position="743"/>
    </location>
</feature>
<evidence type="ECO:0000256" key="2">
    <source>
        <dbReference type="ARBA" id="ARBA00022729"/>
    </source>
</evidence>
<comment type="caution">
    <text evidence="7">The sequence shown here is derived from an EMBL/GenBank/DDBJ whole genome shotgun (WGS) entry which is preliminary data.</text>
</comment>
<dbReference type="InterPro" id="IPR051093">
    <property type="entry name" value="Neuroligin/BSAL"/>
</dbReference>
<feature type="compositionally biased region" description="Basic and acidic residues" evidence="4">
    <location>
        <begin position="309"/>
        <end position="318"/>
    </location>
</feature>
<evidence type="ECO:0000313" key="7">
    <source>
        <dbReference type="EMBL" id="GAB1303299.1"/>
    </source>
</evidence>
<protein>
    <submittedName>
        <fullName evidence="7">Neuroligin 4-like</fullName>
    </submittedName>
</protein>
<keyword evidence="2" id="KW-0732">Signal</keyword>
<gene>
    <name evidence="7" type="ORF">APTSU1_001854000</name>
</gene>
<dbReference type="SUPFAM" id="SSF53474">
    <property type="entry name" value="alpha/beta-Hydrolases"/>
    <property type="match status" value="1"/>
</dbReference>
<feature type="region of interest" description="Disordered" evidence="4">
    <location>
        <begin position="128"/>
        <end position="163"/>
    </location>
</feature>
<keyword evidence="5" id="KW-1133">Transmembrane helix</keyword>
<evidence type="ECO:0000259" key="6">
    <source>
        <dbReference type="Pfam" id="PF00135"/>
    </source>
</evidence>
<feature type="compositionally biased region" description="Basic and acidic residues" evidence="4">
    <location>
        <begin position="128"/>
        <end position="144"/>
    </location>
</feature>
<keyword evidence="8" id="KW-1185">Reference proteome</keyword>
<keyword evidence="5" id="KW-0812">Transmembrane</keyword>
<evidence type="ECO:0000256" key="4">
    <source>
        <dbReference type="SAM" id="MobiDB-lite"/>
    </source>
</evidence>
<feature type="domain" description="Carboxylesterase type B" evidence="6">
    <location>
        <begin position="10"/>
        <end position="667"/>
    </location>
</feature>
<reference evidence="7 8" key="1">
    <citation type="submission" date="2024-08" db="EMBL/GenBank/DDBJ databases">
        <title>The draft genome of Apodemus speciosus.</title>
        <authorList>
            <person name="Nabeshima K."/>
            <person name="Suzuki S."/>
            <person name="Onuma M."/>
        </authorList>
    </citation>
    <scope>NUCLEOTIDE SEQUENCE [LARGE SCALE GENOMIC DNA]</scope>
    <source>
        <strain evidence="7">IB14-021</strain>
    </source>
</reference>
<feature type="transmembrane region" description="Helical" evidence="5">
    <location>
        <begin position="762"/>
        <end position="785"/>
    </location>
</feature>
<sequence length="908" mass="93550">MATASWASAPPVVSTSYGRLRGVRAALPGELLGPVDQFLGVPYAAPPTGARRFQPPEPPSSWPGVRDATRFAPVCPQPLDARALPRDMLPAWFAANMDALAAAFLREQSEDCLYLNLYVPAGGGADDGAHGRKMADDVASHADGGDDDEGAQQQQQDSPGGRRPVMVYIHGGSYMEGAGNMVDGSVLASYGGVIVVTVNYRLGVLGFLSTGDAAARGNYGLLDQIQALRWVGENAGAFGGDPGRVTVFGSGAGAACVSLLTLSHYSEGLFQKAIIQSGSALSSWAVNYQPARYARALAEHVGCAGGGDVGRRPSRPDPDGDPDGDPDPVVTFDPAGDPASSSAALLACLRGKPAGELARARVTPAAYHVAFGPTVDGDVIPDDPQILMEQGEFLNYDVMLGVNQGEGAGLVGGGHDAGEEDDAEGGAGVSAGEFDLAVAAFVDDLYGGGHDGGGHLGGHLGGGHDALRETVKFMYTDWAERGSADARRKTLVALFTDHQWVAPAVATADLHARYGSPTYFYAFYHRCHGGPGAGGGAGPGGGAGVATEGDPAQPGPWVESGAAHGDELPYVFGAPLAAAGVADVFGCNFSRGDVMLSAVVMTYWTNFAKTGDPNRPVPQDTKFIHTRPNRFEAVAWSKYDPRAQLYLHIGPRPRVRDHYRAAKVAFWLELVPHLHGLAADPAQYGGSTTRDPARDPGSPGATSTRRAPPARPRAATRRPAVTSASSAQGAPPPRRTRDPATPDGAAVLIETRRGGRDYATELSVTIAVGASLLLLNVLAFAALYYKKDKRRRETHRRPAPPAGPAPRGAGHAPGRGPAASDGPAGSGVGVGSGVVACPARPPDYALTLRRSPDDVALLPGPPPGAATTVIPGSLAGAAVHGFNAFAPAGAGSQQSGAAPPHGHSTTRV</sequence>
<organism evidence="7 8">
    <name type="scientific">Apodemus speciosus</name>
    <name type="common">Large Japanese field mouse</name>
    <dbReference type="NCBI Taxonomy" id="105296"/>
    <lineage>
        <taxon>Eukaryota</taxon>
        <taxon>Metazoa</taxon>
        <taxon>Chordata</taxon>
        <taxon>Craniata</taxon>
        <taxon>Vertebrata</taxon>
        <taxon>Euteleostomi</taxon>
        <taxon>Mammalia</taxon>
        <taxon>Eutheria</taxon>
        <taxon>Euarchontoglires</taxon>
        <taxon>Glires</taxon>
        <taxon>Rodentia</taxon>
        <taxon>Myomorpha</taxon>
        <taxon>Muroidea</taxon>
        <taxon>Muridae</taxon>
        <taxon>Murinae</taxon>
        <taxon>Apodemus</taxon>
    </lineage>
</organism>
<dbReference type="Proteomes" id="UP001623349">
    <property type="component" value="Unassembled WGS sequence"/>
</dbReference>
<dbReference type="PANTHER" id="PTHR43903">
    <property type="entry name" value="NEUROLIGIN"/>
    <property type="match status" value="1"/>
</dbReference>
<dbReference type="PROSITE" id="PS00941">
    <property type="entry name" value="CARBOXYLESTERASE_B_2"/>
    <property type="match status" value="1"/>
</dbReference>
<accession>A0ABQ0FVL7</accession>
<evidence type="ECO:0000313" key="8">
    <source>
        <dbReference type="Proteomes" id="UP001623349"/>
    </source>
</evidence>
<proteinExistence type="inferred from homology"/>
<feature type="compositionally biased region" description="Low complexity" evidence="4">
    <location>
        <begin position="151"/>
        <end position="161"/>
    </location>
</feature>
<dbReference type="Pfam" id="PF00135">
    <property type="entry name" value="COesterase"/>
    <property type="match status" value="1"/>
</dbReference>
<feature type="region of interest" description="Disordered" evidence="4">
    <location>
        <begin position="887"/>
        <end position="908"/>
    </location>
</feature>